<keyword evidence="8" id="KW-0963">Cytoplasm</keyword>
<proteinExistence type="inferred from homology"/>
<dbReference type="SUPFAM" id="SSF53697">
    <property type="entry name" value="SIS domain"/>
    <property type="match status" value="1"/>
</dbReference>
<dbReference type="Pfam" id="PF07221">
    <property type="entry name" value="GlcNAc_2-epim"/>
    <property type="match status" value="1"/>
</dbReference>
<evidence type="ECO:0000256" key="1">
    <source>
        <dbReference type="ARBA" id="ARBA00004926"/>
    </source>
</evidence>
<dbReference type="GO" id="GO:0006094">
    <property type="term" value="P:gluconeogenesis"/>
    <property type="evidence" value="ECO:0007669"/>
    <property type="project" value="UniProtKB-UniRule"/>
</dbReference>
<dbReference type="InterPro" id="IPR046348">
    <property type="entry name" value="SIS_dom_sf"/>
</dbReference>
<evidence type="ECO:0000313" key="11">
    <source>
        <dbReference type="Proteomes" id="UP000000374"/>
    </source>
</evidence>
<dbReference type="CDD" id="cd05016">
    <property type="entry name" value="SIS_PGI_2"/>
    <property type="match status" value="1"/>
</dbReference>
<feature type="active site" evidence="8">
    <location>
        <position position="379"/>
    </location>
</feature>
<dbReference type="InterPro" id="IPR001672">
    <property type="entry name" value="G6P_Isomerase"/>
</dbReference>
<dbReference type="PROSITE" id="PS00765">
    <property type="entry name" value="P_GLUCOSE_ISOMERASE_1"/>
    <property type="match status" value="1"/>
</dbReference>
<comment type="similarity">
    <text evidence="3">Belongs to the N-acylglucosamine 2-epimerase family.</text>
</comment>
<gene>
    <name evidence="8" type="primary">pgi</name>
    <name evidence="10" type="ordered locus">Veis_4222</name>
</gene>
<dbReference type="PANTHER" id="PTHR11469:SF1">
    <property type="entry name" value="GLUCOSE-6-PHOSPHATE ISOMERASE"/>
    <property type="match status" value="1"/>
</dbReference>
<dbReference type="Proteomes" id="UP000000374">
    <property type="component" value="Chromosome"/>
</dbReference>
<comment type="pathway">
    <text evidence="8">Carbohydrate biosynthesis; gluconeogenesis.</text>
</comment>
<dbReference type="PROSITE" id="PS00174">
    <property type="entry name" value="P_GLUCOSE_ISOMERASE_2"/>
    <property type="match status" value="1"/>
</dbReference>
<dbReference type="eggNOG" id="COG0166">
    <property type="taxonomic scope" value="Bacteria"/>
</dbReference>
<dbReference type="PRINTS" id="PR00662">
    <property type="entry name" value="G6PISOMERASE"/>
</dbReference>
<evidence type="ECO:0000256" key="8">
    <source>
        <dbReference type="HAMAP-Rule" id="MF_00473"/>
    </source>
</evidence>
<dbReference type="CDD" id="cd05015">
    <property type="entry name" value="SIS_PGI_1"/>
    <property type="match status" value="1"/>
</dbReference>
<dbReference type="InterPro" id="IPR035482">
    <property type="entry name" value="SIS_PGI_2"/>
</dbReference>
<feature type="active site" description="Proton donor" evidence="8">
    <location>
        <position position="347"/>
    </location>
</feature>
<dbReference type="InterPro" id="IPR018189">
    <property type="entry name" value="Phosphoglucose_isomerase_CS"/>
</dbReference>
<keyword evidence="11" id="KW-1185">Reference proteome</keyword>
<dbReference type="NCBIfam" id="NF001211">
    <property type="entry name" value="PRK00179.1"/>
    <property type="match status" value="1"/>
</dbReference>
<dbReference type="HAMAP" id="MF_00473">
    <property type="entry name" value="G6P_isomerase"/>
    <property type="match status" value="1"/>
</dbReference>
<dbReference type="FunFam" id="1.50.10.10:FF:000057">
    <property type="entry name" value="N-acylglucosamine 2-epimerase"/>
    <property type="match status" value="1"/>
</dbReference>
<dbReference type="EC" id="5.3.1.9" evidence="8"/>
<dbReference type="GO" id="GO:0097367">
    <property type="term" value="F:carbohydrate derivative binding"/>
    <property type="evidence" value="ECO:0007669"/>
    <property type="project" value="InterPro"/>
</dbReference>
<dbReference type="EMBL" id="CP000542">
    <property type="protein sequence ID" value="ABM59927.1"/>
    <property type="molecule type" value="Genomic_DNA"/>
</dbReference>
<keyword evidence="5 8" id="KW-0324">Glycolysis</keyword>
<dbReference type="Gene3D" id="1.50.10.10">
    <property type="match status" value="1"/>
</dbReference>
<keyword evidence="4 8" id="KW-0312">Gluconeogenesis</keyword>
<dbReference type="PROSITE" id="PS51463">
    <property type="entry name" value="P_GLUCOSE_ISOMERASE_3"/>
    <property type="match status" value="1"/>
</dbReference>
<dbReference type="InterPro" id="IPR012341">
    <property type="entry name" value="6hp_glycosidase-like_sf"/>
</dbReference>
<evidence type="ECO:0000256" key="9">
    <source>
        <dbReference type="RuleBase" id="RU000612"/>
    </source>
</evidence>
<dbReference type="HOGENOM" id="CLU_311210_0_0_4"/>
<evidence type="ECO:0000256" key="2">
    <source>
        <dbReference type="ARBA" id="ARBA00006604"/>
    </source>
</evidence>
<dbReference type="STRING" id="391735.Veis_4222"/>
<dbReference type="GO" id="GO:0051156">
    <property type="term" value="P:glucose 6-phosphate metabolic process"/>
    <property type="evidence" value="ECO:0007669"/>
    <property type="project" value="TreeGrafter"/>
</dbReference>
<evidence type="ECO:0000313" key="10">
    <source>
        <dbReference type="EMBL" id="ABM59927.1"/>
    </source>
</evidence>
<accession>A1WQM0</accession>
<comment type="pathway">
    <text evidence="1 8 9">Carbohydrate degradation; glycolysis; D-glyceraldehyde 3-phosphate and glycerone phosphate from D-glucose: step 2/4.</text>
</comment>
<dbReference type="AlphaFoldDB" id="A1WQM0"/>
<dbReference type="GO" id="GO:0006096">
    <property type="term" value="P:glycolytic process"/>
    <property type="evidence" value="ECO:0007669"/>
    <property type="project" value="UniProtKB-UniRule"/>
</dbReference>
<dbReference type="InterPro" id="IPR023096">
    <property type="entry name" value="G6P_Isomerase_C"/>
</dbReference>
<dbReference type="Gene3D" id="3.40.50.10490">
    <property type="entry name" value="Glucose-6-phosphate isomerase like protein, domain 1"/>
    <property type="match status" value="2"/>
</dbReference>
<name>A1WQM0_VEREI</name>
<dbReference type="SUPFAM" id="SSF48208">
    <property type="entry name" value="Six-hairpin glycosidases"/>
    <property type="match status" value="1"/>
</dbReference>
<organism evidence="10 11">
    <name type="scientific">Verminephrobacter eiseniae (strain EF01-2)</name>
    <dbReference type="NCBI Taxonomy" id="391735"/>
    <lineage>
        <taxon>Bacteria</taxon>
        <taxon>Pseudomonadati</taxon>
        <taxon>Pseudomonadota</taxon>
        <taxon>Betaproteobacteria</taxon>
        <taxon>Burkholderiales</taxon>
        <taxon>Comamonadaceae</taxon>
        <taxon>Verminephrobacter</taxon>
    </lineage>
</organism>
<dbReference type="GO" id="GO:0005829">
    <property type="term" value="C:cytosol"/>
    <property type="evidence" value="ECO:0007669"/>
    <property type="project" value="TreeGrafter"/>
</dbReference>
<dbReference type="InterPro" id="IPR035476">
    <property type="entry name" value="SIS_PGI_1"/>
</dbReference>
<protein>
    <recommendedName>
        <fullName evidence="8">Glucose-6-phosphate isomerase</fullName>
        <shortName evidence="8">GPI</shortName>
        <ecNumber evidence="8">5.3.1.9</ecNumber>
    </recommendedName>
    <alternativeName>
        <fullName evidence="8">Phosphoglucose isomerase</fullName>
        <shortName evidence="8">PGI</shortName>
    </alternativeName>
    <alternativeName>
        <fullName evidence="8">Phosphohexose isomerase</fullName>
        <shortName evidence="8">PHI</shortName>
    </alternativeName>
</protein>
<evidence type="ECO:0000256" key="6">
    <source>
        <dbReference type="ARBA" id="ARBA00023235"/>
    </source>
</evidence>
<keyword evidence="6 8" id="KW-0413">Isomerase</keyword>
<sequence>MSIRCDQTAPWPLLAAHFSDRGRHLDLRQAFAKDTQRFAHFSQSAPYLFADLSKNLWERDTEALLLDLARACALEQQRDAMLAGAPINSTENRAVLHTLLRRPAGLVWPGDGPQTAQRLADVHRTLDAMLAYAERVRSMQAITDVVNIGIGGSDLGPQMAVLALEEFSLPGKRMHFVSNVDGHELHRVLKGLRPESSLFLVASKTFTTAETMTNARSALAWFAAQGGRDVARHFVALTSNTEAAGAWGISTSFGFWDWVGGRYSLWSAIGLPLAIAIGAQGFRELLAGAHAMDGHFRTAPLAQNLPVRLGLLDVWYRNFQGFGSRCIAPYHAALRRYPAYLQQLEMESNGKRVGRAGGRPLAYATAPVLWGEPGTNGQHAFFQMLHQGSDVLPLEIVAVRQATHPLPGHHDLLLANALAQAQALMQGQASDDGQRHFPGNRPSSFLLLESLTPASLGALIALQEHRVFVSGSLWGINSFDQWGVELGKQLAKDLGPRLASGDLAGLDGSTAGLLGRLRTDGPTALGTGGHTAPGSQAATTARPNYRSSDFLRAHMRQTMAFYEPVATDPSGGMYHFFLDDGTVYDQRTRHLVSATRFVVTHAMLCRSTGQERYRAGLLHALEFVRNAFLDRASGGYAWLIDWHEGAATVLDGTRHCYGMAFVMLAYARALEAGVPQARDDLAQAFDTAEQHFWQAAMGLYADEADSHWTLTDYRGQNANMHACEAMISAGRATGERRYIERAEQLAQGICQRQAALSDGWVWEHFRADWSVDWNYNRHDRSNIFRPWGYQLGHQTEWAKLLLQLDDLHPAPWHRPCAQRLFDAAMAKGWDTVHGGICYGMAPDGSICDDGKYHWVQAESLAAAALLALHTGEPVYWDWYDRIWDYCWTHFVDHRHGAWFRILDRANRNHTREKSNAGKVDYHNLGACYDVLMALQAGGRQQRRA</sequence>
<dbReference type="Gene3D" id="1.10.1390.10">
    <property type="match status" value="1"/>
</dbReference>
<evidence type="ECO:0000256" key="7">
    <source>
        <dbReference type="ARBA" id="ARBA00029321"/>
    </source>
</evidence>
<reference evidence="11" key="1">
    <citation type="submission" date="2006-12" db="EMBL/GenBank/DDBJ databases">
        <title>Complete sequence of chromosome 1 of Verminephrobacter eiseniae EF01-2.</title>
        <authorList>
            <person name="Copeland A."/>
            <person name="Lucas S."/>
            <person name="Lapidus A."/>
            <person name="Barry K."/>
            <person name="Detter J.C."/>
            <person name="Glavina del Rio T."/>
            <person name="Dalin E."/>
            <person name="Tice H."/>
            <person name="Pitluck S."/>
            <person name="Chertkov O."/>
            <person name="Brettin T."/>
            <person name="Bruce D."/>
            <person name="Han C."/>
            <person name="Tapia R."/>
            <person name="Gilna P."/>
            <person name="Schmutz J."/>
            <person name="Larimer F."/>
            <person name="Land M."/>
            <person name="Hauser L."/>
            <person name="Kyrpides N."/>
            <person name="Kim E."/>
            <person name="Stahl D."/>
            <person name="Richardson P."/>
        </authorList>
    </citation>
    <scope>NUCLEOTIDE SEQUENCE [LARGE SCALE GENOMIC DNA]</scope>
    <source>
        <strain evidence="11">EF01-2</strain>
    </source>
</reference>
<dbReference type="PANTHER" id="PTHR11469">
    <property type="entry name" value="GLUCOSE-6-PHOSPHATE ISOMERASE"/>
    <property type="match status" value="1"/>
</dbReference>
<dbReference type="InterPro" id="IPR008928">
    <property type="entry name" value="6-hairpin_glycosidase_sf"/>
</dbReference>
<comment type="similarity">
    <text evidence="2 8 9">Belongs to the GPI family.</text>
</comment>
<feature type="active site" evidence="8">
    <location>
        <position position="488"/>
    </location>
</feature>
<dbReference type="KEGG" id="vei:Veis_4222"/>
<comment type="function">
    <text evidence="8">Catalyzes the reversible isomerization of glucose-6-phosphate to fructose-6-phosphate.</text>
</comment>
<dbReference type="InterPro" id="IPR010819">
    <property type="entry name" value="AGE/CE"/>
</dbReference>
<evidence type="ECO:0000256" key="3">
    <source>
        <dbReference type="ARBA" id="ARBA00008558"/>
    </source>
</evidence>
<evidence type="ECO:0000256" key="4">
    <source>
        <dbReference type="ARBA" id="ARBA00022432"/>
    </source>
</evidence>
<dbReference type="UniPathway" id="UPA00109">
    <property type="reaction ID" value="UER00181"/>
</dbReference>
<dbReference type="Pfam" id="PF00342">
    <property type="entry name" value="PGI"/>
    <property type="match status" value="1"/>
</dbReference>
<dbReference type="UniPathway" id="UPA00138"/>
<dbReference type="GO" id="GO:0048029">
    <property type="term" value="F:monosaccharide binding"/>
    <property type="evidence" value="ECO:0007669"/>
    <property type="project" value="TreeGrafter"/>
</dbReference>
<comment type="subcellular location">
    <subcellularLocation>
        <location evidence="8">Cytoplasm</location>
    </subcellularLocation>
</comment>
<evidence type="ECO:0000256" key="5">
    <source>
        <dbReference type="ARBA" id="ARBA00023152"/>
    </source>
</evidence>
<dbReference type="GO" id="GO:0004347">
    <property type="term" value="F:glucose-6-phosphate isomerase activity"/>
    <property type="evidence" value="ECO:0007669"/>
    <property type="project" value="UniProtKB-UniRule"/>
</dbReference>
<comment type="catalytic activity">
    <reaction evidence="7 8 9">
        <text>alpha-D-glucose 6-phosphate = beta-D-fructose 6-phosphate</text>
        <dbReference type="Rhea" id="RHEA:11816"/>
        <dbReference type="ChEBI" id="CHEBI:57634"/>
        <dbReference type="ChEBI" id="CHEBI:58225"/>
        <dbReference type="EC" id="5.3.1.9"/>
    </reaction>
</comment>
<dbReference type="eggNOG" id="COG2942">
    <property type="taxonomic scope" value="Bacteria"/>
</dbReference>